<organism evidence="1 2">
    <name type="scientific">Ideonella azotifigens</name>
    <dbReference type="NCBI Taxonomy" id="513160"/>
    <lineage>
        <taxon>Bacteria</taxon>
        <taxon>Pseudomonadati</taxon>
        <taxon>Pseudomonadota</taxon>
        <taxon>Betaproteobacteria</taxon>
        <taxon>Burkholderiales</taxon>
        <taxon>Sphaerotilaceae</taxon>
        <taxon>Ideonella</taxon>
    </lineage>
</organism>
<dbReference type="EMBL" id="BAAAEW010000037">
    <property type="protein sequence ID" value="GAA0763548.1"/>
    <property type="molecule type" value="Genomic_DNA"/>
</dbReference>
<dbReference type="RefSeq" id="WP_231013065.1">
    <property type="nucleotide sequence ID" value="NZ_BAAAEW010000037.1"/>
</dbReference>
<gene>
    <name evidence="1" type="ORF">GCM10009107_48990</name>
</gene>
<dbReference type="InterPro" id="IPR012899">
    <property type="entry name" value="LTXXQ"/>
</dbReference>
<comment type="caution">
    <text evidence="1">The sequence shown here is derived from an EMBL/GenBank/DDBJ whole genome shotgun (WGS) entry which is preliminary data.</text>
</comment>
<evidence type="ECO:0000313" key="2">
    <source>
        <dbReference type="Proteomes" id="UP001500279"/>
    </source>
</evidence>
<accession>A0ABN1KEK1</accession>
<proteinExistence type="predicted"/>
<evidence type="ECO:0008006" key="3">
    <source>
        <dbReference type="Google" id="ProtNLM"/>
    </source>
</evidence>
<protein>
    <recommendedName>
        <fullName evidence="3">Periplasmic heavy metal sensor</fullName>
    </recommendedName>
</protein>
<keyword evidence="2" id="KW-1185">Reference proteome</keyword>
<sequence>MKKTWIKRGLIGLLSVGVLFGGLAAYAGNRFSHMSEADMARMRVHVIERVQKELVLDTTQQAKLNTLADVLQQQRAAIKGGSADASPREAMQRLIAGNAFDRAGAQALMDQKLSAVQKAGPEVLTAAADFYDSLRPDQQEKVRAFMARHGDRFGRG</sequence>
<reference evidence="1 2" key="1">
    <citation type="journal article" date="2019" name="Int. J. Syst. Evol. Microbiol.">
        <title>The Global Catalogue of Microorganisms (GCM) 10K type strain sequencing project: providing services to taxonomists for standard genome sequencing and annotation.</title>
        <authorList>
            <consortium name="The Broad Institute Genomics Platform"/>
            <consortium name="The Broad Institute Genome Sequencing Center for Infectious Disease"/>
            <person name="Wu L."/>
            <person name="Ma J."/>
        </authorList>
    </citation>
    <scope>NUCLEOTIDE SEQUENCE [LARGE SCALE GENOMIC DNA]</scope>
    <source>
        <strain evidence="1 2">JCM 15503</strain>
    </source>
</reference>
<dbReference type="Pfam" id="PF07813">
    <property type="entry name" value="LTXXQ"/>
    <property type="match status" value="1"/>
</dbReference>
<name>A0ABN1KEK1_9BURK</name>
<evidence type="ECO:0000313" key="1">
    <source>
        <dbReference type="EMBL" id="GAA0763548.1"/>
    </source>
</evidence>
<dbReference type="Gene3D" id="1.20.120.1490">
    <property type="match status" value="1"/>
</dbReference>
<dbReference type="Proteomes" id="UP001500279">
    <property type="component" value="Unassembled WGS sequence"/>
</dbReference>